<dbReference type="GO" id="GO:0051301">
    <property type="term" value="P:cell division"/>
    <property type="evidence" value="ECO:0007669"/>
    <property type="project" value="InterPro"/>
</dbReference>
<dbReference type="STRING" id="313628.LNTAR_10491"/>
<feature type="transmembrane region" description="Helical" evidence="17">
    <location>
        <begin position="12"/>
        <end position="30"/>
    </location>
</feature>
<evidence type="ECO:0000256" key="14">
    <source>
        <dbReference type="ARBA" id="ARBA00044770"/>
    </source>
</evidence>
<gene>
    <name evidence="18" type="ORF">LNTAR_10491</name>
</gene>
<accession>A6DIQ1</accession>
<keyword evidence="3" id="KW-0808">Transferase</keyword>
<feature type="transmembrane region" description="Helical" evidence="17">
    <location>
        <begin position="42"/>
        <end position="61"/>
    </location>
</feature>
<dbReference type="RefSeq" id="WP_007277780.1">
    <property type="nucleotide sequence ID" value="NZ_ABCK01000005.1"/>
</dbReference>
<evidence type="ECO:0000313" key="18">
    <source>
        <dbReference type="EMBL" id="EDM28337.1"/>
    </source>
</evidence>
<evidence type="ECO:0000256" key="17">
    <source>
        <dbReference type="SAM" id="Phobius"/>
    </source>
</evidence>
<dbReference type="EMBL" id="ABCK01000005">
    <property type="protein sequence ID" value="EDM28337.1"/>
    <property type="molecule type" value="Genomic_DNA"/>
</dbReference>
<feature type="transmembrane region" description="Helical" evidence="17">
    <location>
        <begin position="350"/>
        <end position="371"/>
    </location>
</feature>
<dbReference type="InterPro" id="IPR018365">
    <property type="entry name" value="Cell_cycle_FtsW-rel_CS"/>
</dbReference>
<evidence type="ECO:0000256" key="10">
    <source>
        <dbReference type="ARBA" id="ARBA00033270"/>
    </source>
</evidence>
<evidence type="ECO:0000256" key="3">
    <source>
        <dbReference type="ARBA" id="ARBA00022679"/>
    </source>
</evidence>
<keyword evidence="19" id="KW-1185">Reference proteome</keyword>
<dbReference type="GO" id="GO:0008955">
    <property type="term" value="F:peptidoglycan glycosyltransferase activity"/>
    <property type="evidence" value="ECO:0007669"/>
    <property type="project" value="UniProtKB-EC"/>
</dbReference>
<dbReference type="Proteomes" id="UP000004947">
    <property type="component" value="Unassembled WGS sequence"/>
</dbReference>
<keyword evidence="6" id="KW-0573">Peptidoglycan synthesis</keyword>
<evidence type="ECO:0000256" key="11">
    <source>
        <dbReference type="ARBA" id="ARBA00038053"/>
    </source>
</evidence>
<evidence type="ECO:0000256" key="2">
    <source>
        <dbReference type="ARBA" id="ARBA00022676"/>
    </source>
</evidence>
<feature type="transmembrane region" description="Helical" evidence="17">
    <location>
        <begin position="284"/>
        <end position="304"/>
    </location>
</feature>
<evidence type="ECO:0000256" key="16">
    <source>
        <dbReference type="SAM" id="MobiDB-lite"/>
    </source>
</evidence>
<feature type="transmembrane region" description="Helical" evidence="17">
    <location>
        <begin position="73"/>
        <end position="91"/>
    </location>
</feature>
<evidence type="ECO:0000256" key="1">
    <source>
        <dbReference type="ARBA" id="ARBA00004141"/>
    </source>
</evidence>
<dbReference type="GO" id="GO:0008360">
    <property type="term" value="P:regulation of cell shape"/>
    <property type="evidence" value="ECO:0007669"/>
    <property type="project" value="UniProtKB-KW"/>
</dbReference>
<organism evidence="18 19">
    <name type="scientific">Lentisphaera araneosa HTCC2155</name>
    <dbReference type="NCBI Taxonomy" id="313628"/>
    <lineage>
        <taxon>Bacteria</taxon>
        <taxon>Pseudomonadati</taxon>
        <taxon>Lentisphaerota</taxon>
        <taxon>Lentisphaeria</taxon>
        <taxon>Lentisphaerales</taxon>
        <taxon>Lentisphaeraceae</taxon>
        <taxon>Lentisphaera</taxon>
    </lineage>
</organism>
<dbReference type="EC" id="2.4.99.28" evidence="14"/>
<keyword evidence="2" id="KW-0328">Glycosyltransferase</keyword>
<dbReference type="GO" id="GO:0005886">
    <property type="term" value="C:plasma membrane"/>
    <property type="evidence" value="ECO:0007669"/>
    <property type="project" value="TreeGrafter"/>
</dbReference>
<dbReference type="InterPro" id="IPR001182">
    <property type="entry name" value="FtsW/RodA"/>
</dbReference>
<feature type="transmembrane region" description="Helical" evidence="17">
    <location>
        <begin position="165"/>
        <end position="191"/>
    </location>
</feature>
<feature type="transmembrane region" description="Helical" evidence="17">
    <location>
        <begin position="316"/>
        <end position="344"/>
    </location>
</feature>
<evidence type="ECO:0000256" key="9">
    <source>
        <dbReference type="ARBA" id="ARBA00032370"/>
    </source>
</evidence>
<keyword evidence="8 17" id="KW-0472">Membrane</keyword>
<sequence length="402" mass="44249">MEKAPYRPQFRVIMLVSVFLLICFSLPMLYSTSAPVHGNKYFFNQSLFVCIGATLAFFIQFIDYNWLCRNARWFLVICCVALLYLVLANILSKAGYSDIAKKFPLIKAIKGSYRWFRIGGFGIQPAEFTKIALVLVLSEYYHHNIKRVHELKWGFIFPALIGGSVMMLIMLGGSLSMTVLTGTVIITVMFVAGARMRWLVGCVIMGIVGVFSVAIISPVRAARFESFLTPEELSADKGYQLWHSLLSLGSGGWTGQGFSESRMKNEYLPEAHTDFILAIVGEELGFLCILFVCFLYLLFLVSSLKVAGQARNVRGVILASTLGCTVIQHAFVNMGVICGLLPTTGITAPFISYGGSSMVSAFISVGLLLSVDRMTSTGEYVPDKPSNSHVKGPLILPGENVE</sequence>
<reference evidence="18 19" key="1">
    <citation type="journal article" date="2010" name="J. Bacteriol.">
        <title>Genome sequence of Lentisphaera araneosa HTCC2155T, the type species of the order Lentisphaerales in the phylum Lentisphaerae.</title>
        <authorList>
            <person name="Thrash J.C."/>
            <person name="Cho J.C."/>
            <person name="Vergin K.L."/>
            <person name="Morris R.M."/>
            <person name="Giovannoni S.J."/>
        </authorList>
    </citation>
    <scope>NUCLEOTIDE SEQUENCE [LARGE SCALE GENOMIC DNA]</scope>
    <source>
        <strain evidence="18 19">HTCC2155</strain>
    </source>
</reference>
<keyword evidence="5" id="KW-0133">Cell shape</keyword>
<comment type="caution">
    <text evidence="18">The sequence shown here is derived from an EMBL/GenBank/DDBJ whole genome shotgun (WGS) entry which is preliminary data.</text>
</comment>
<comment type="similarity">
    <text evidence="11">Belongs to the SEDS family. FtsW subfamily.</text>
</comment>
<evidence type="ECO:0000256" key="4">
    <source>
        <dbReference type="ARBA" id="ARBA00022692"/>
    </source>
</evidence>
<dbReference type="Pfam" id="PF01098">
    <property type="entry name" value="FTSW_RODA_SPOVE"/>
    <property type="match status" value="1"/>
</dbReference>
<dbReference type="OrthoDB" id="9812661at2"/>
<comment type="catalytic activity">
    <reaction evidence="15">
        <text>[GlcNAc-(1-&gt;4)-Mur2Ac(oyl-L-Ala-gamma-D-Glu-L-Lys-D-Ala-D-Ala)](n)-di-trans,octa-cis-undecaprenyl diphosphate + beta-D-GlcNAc-(1-&gt;4)-Mur2Ac(oyl-L-Ala-gamma-D-Glu-L-Lys-D-Ala-D-Ala)-di-trans,octa-cis-undecaprenyl diphosphate = [GlcNAc-(1-&gt;4)-Mur2Ac(oyl-L-Ala-gamma-D-Glu-L-Lys-D-Ala-D-Ala)](n+1)-di-trans,octa-cis-undecaprenyl diphosphate + di-trans,octa-cis-undecaprenyl diphosphate + H(+)</text>
        <dbReference type="Rhea" id="RHEA:23708"/>
        <dbReference type="Rhea" id="RHEA-COMP:9602"/>
        <dbReference type="Rhea" id="RHEA-COMP:9603"/>
        <dbReference type="ChEBI" id="CHEBI:15378"/>
        <dbReference type="ChEBI" id="CHEBI:58405"/>
        <dbReference type="ChEBI" id="CHEBI:60033"/>
        <dbReference type="ChEBI" id="CHEBI:78435"/>
        <dbReference type="EC" id="2.4.99.28"/>
    </reaction>
</comment>
<evidence type="ECO:0000256" key="7">
    <source>
        <dbReference type="ARBA" id="ARBA00022989"/>
    </source>
</evidence>
<dbReference type="GO" id="GO:0015648">
    <property type="term" value="F:lipid-linked peptidoglycan transporter activity"/>
    <property type="evidence" value="ECO:0007669"/>
    <property type="project" value="TreeGrafter"/>
</dbReference>
<evidence type="ECO:0000256" key="6">
    <source>
        <dbReference type="ARBA" id="ARBA00022984"/>
    </source>
</evidence>
<feature type="region of interest" description="Disordered" evidence="16">
    <location>
        <begin position="380"/>
        <end position="402"/>
    </location>
</feature>
<evidence type="ECO:0000256" key="15">
    <source>
        <dbReference type="ARBA" id="ARBA00049902"/>
    </source>
</evidence>
<evidence type="ECO:0000313" key="19">
    <source>
        <dbReference type="Proteomes" id="UP000004947"/>
    </source>
</evidence>
<dbReference type="PROSITE" id="PS00428">
    <property type="entry name" value="FTSW_RODA_SPOVE"/>
    <property type="match status" value="1"/>
</dbReference>
<evidence type="ECO:0000256" key="5">
    <source>
        <dbReference type="ARBA" id="ARBA00022960"/>
    </source>
</evidence>
<protein>
    <recommendedName>
        <fullName evidence="12">Probable peptidoglycan glycosyltransferase FtsW</fullName>
        <ecNumber evidence="14">2.4.99.28</ecNumber>
    </recommendedName>
    <alternativeName>
        <fullName evidence="13">Cell division protein FtsW</fullName>
    </alternativeName>
    <alternativeName>
        <fullName evidence="10">Cell wall polymerase</fullName>
    </alternativeName>
    <alternativeName>
        <fullName evidence="9">Peptidoglycan polymerase</fullName>
    </alternativeName>
</protein>
<dbReference type="PANTHER" id="PTHR30474">
    <property type="entry name" value="CELL CYCLE PROTEIN"/>
    <property type="match status" value="1"/>
</dbReference>
<evidence type="ECO:0000256" key="12">
    <source>
        <dbReference type="ARBA" id="ARBA00041185"/>
    </source>
</evidence>
<feature type="transmembrane region" description="Helical" evidence="17">
    <location>
        <begin position="198"/>
        <end position="219"/>
    </location>
</feature>
<name>A6DIQ1_9BACT</name>
<evidence type="ECO:0000256" key="8">
    <source>
        <dbReference type="ARBA" id="ARBA00023136"/>
    </source>
</evidence>
<dbReference type="GO" id="GO:0009252">
    <property type="term" value="P:peptidoglycan biosynthetic process"/>
    <property type="evidence" value="ECO:0007669"/>
    <property type="project" value="UniProtKB-KW"/>
</dbReference>
<dbReference type="AlphaFoldDB" id="A6DIQ1"/>
<keyword evidence="4 17" id="KW-0812">Transmembrane</keyword>
<keyword evidence="7 17" id="KW-1133">Transmembrane helix</keyword>
<comment type="subcellular location">
    <subcellularLocation>
        <location evidence="1">Membrane</location>
        <topology evidence="1">Multi-pass membrane protein</topology>
    </subcellularLocation>
</comment>
<proteinExistence type="inferred from homology"/>
<dbReference type="PANTHER" id="PTHR30474:SF2">
    <property type="entry name" value="PEPTIDOGLYCAN GLYCOSYLTRANSFERASE FTSW-RELATED"/>
    <property type="match status" value="1"/>
</dbReference>
<evidence type="ECO:0000256" key="13">
    <source>
        <dbReference type="ARBA" id="ARBA00041418"/>
    </source>
</evidence>
<dbReference type="GO" id="GO:0032153">
    <property type="term" value="C:cell division site"/>
    <property type="evidence" value="ECO:0007669"/>
    <property type="project" value="TreeGrafter"/>
</dbReference>
<dbReference type="eggNOG" id="COG0772">
    <property type="taxonomic scope" value="Bacteria"/>
</dbReference>